<evidence type="ECO:0000313" key="3">
    <source>
        <dbReference type="Proteomes" id="UP000281553"/>
    </source>
</evidence>
<dbReference type="Pfam" id="PF11934">
    <property type="entry name" value="DUF3452"/>
    <property type="match status" value="1"/>
</dbReference>
<keyword evidence="3" id="KW-1185">Reference proteome</keyword>
<name>A0A3P7NDZ8_DIBLA</name>
<evidence type="ECO:0000259" key="1">
    <source>
        <dbReference type="SMART" id="SM01367"/>
    </source>
</evidence>
<gene>
    <name evidence="2" type="ORF">DILT_LOCUS16058</name>
</gene>
<dbReference type="SMART" id="SM01367">
    <property type="entry name" value="DUF3452"/>
    <property type="match status" value="1"/>
</dbReference>
<dbReference type="GO" id="GO:0030154">
    <property type="term" value="P:cell differentiation"/>
    <property type="evidence" value="ECO:0007669"/>
    <property type="project" value="TreeGrafter"/>
</dbReference>
<dbReference type="AlphaFoldDB" id="A0A3P7NDZ8"/>
<dbReference type="InterPro" id="IPR028309">
    <property type="entry name" value="RB_fam"/>
</dbReference>
<dbReference type="PANTHER" id="PTHR13742:SF17">
    <property type="entry name" value="RE32990P-RELATED"/>
    <property type="match status" value="1"/>
</dbReference>
<dbReference type="GO" id="GO:2000134">
    <property type="term" value="P:negative regulation of G1/S transition of mitotic cell cycle"/>
    <property type="evidence" value="ECO:0007669"/>
    <property type="project" value="TreeGrafter"/>
</dbReference>
<accession>A0A3P7NDZ8</accession>
<proteinExistence type="predicted"/>
<dbReference type="OrthoDB" id="844594at2759"/>
<dbReference type="GO" id="GO:0000785">
    <property type="term" value="C:chromatin"/>
    <property type="evidence" value="ECO:0007669"/>
    <property type="project" value="TreeGrafter"/>
</dbReference>
<dbReference type="PANTHER" id="PTHR13742">
    <property type="entry name" value="RETINOBLASTOMA-ASSOCIATED PROTEIN RB -RELATED"/>
    <property type="match status" value="1"/>
</dbReference>
<dbReference type="GO" id="GO:0000977">
    <property type="term" value="F:RNA polymerase II transcription regulatory region sequence-specific DNA binding"/>
    <property type="evidence" value="ECO:0007669"/>
    <property type="project" value="TreeGrafter"/>
</dbReference>
<dbReference type="GO" id="GO:0006357">
    <property type="term" value="P:regulation of transcription by RNA polymerase II"/>
    <property type="evidence" value="ECO:0007669"/>
    <property type="project" value="InterPro"/>
</dbReference>
<feature type="domain" description="Retinoblastoma-associated protein N-terminal" evidence="1">
    <location>
        <begin position="64"/>
        <end position="165"/>
    </location>
</feature>
<reference evidence="2 3" key="1">
    <citation type="submission" date="2018-11" db="EMBL/GenBank/DDBJ databases">
        <authorList>
            <consortium name="Pathogen Informatics"/>
        </authorList>
    </citation>
    <scope>NUCLEOTIDE SEQUENCE [LARGE SCALE GENOMIC DNA]</scope>
</reference>
<dbReference type="Proteomes" id="UP000281553">
    <property type="component" value="Unassembled WGS sequence"/>
</dbReference>
<dbReference type="InterPro" id="IPR024599">
    <property type="entry name" value="RB_N"/>
</dbReference>
<evidence type="ECO:0000313" key="2">
    <source>
        <dbReference type="EMBL" id="VDN32787.1"/>
    </source>
</evidence>
<protein>
    <recommendedName>
        <fullName evidence="1">Retinoblastoma-associated protein N-terminal domain-containing protein</fullName>
    </recommendedName>
</protein>
<dbReference type="GO" id="GO:0005667">
    <property type="term" value="C:transcription regulator complex"/>
    <property type="evidence" value="ECO:0007669"/>
    <property type="project" value="TreeGrafter"/>
</dbReference>
<organism evidence="2 3">
    <name type="scientific">Dibothriocephalus latus</name>
    <name type="common">Fish tapeworm</name>
    <name type="synonym">Diphyllobothrium latum</name>
    <dbReference type="NCBI Taxonomy" id="60516"/>
    <lineage>
        <taxon>Eukaryota</taxon>
        <taxon>Metazoa</taxon>
        <taxon>Spiralia</taxon>
        <taxon>Lophotrochozoa</taxon>
        <taxon>Platyhelminthes</taxon>
        <taxon>Cestoda</taxon>
        <taxon>Eucestoda</taxon>
        <taxon>Diphyllobothriidea</taxon>
        <taxon>Diphyllobothriidae</taxon>
        <taxon>Dibothriocephalus</taxon>
    </lineage>
</organism>
<sequence length="165" mass="19732">MHMFDEEEPTEKRFEELCQSICIEGHVREDAWDKYKEVWTNFSIDGDQIQWLVCSLYECCRRSSSDSSSGQVVENVYVPLTRLLSAAKMSMVQFFHRIRRWAEMTEMCNDMRDRIEHLERQFAISSVTFRHFTRVFPLLFSPTSDETYKEDMGKLNWRSVLLCFI</sequence>
<dbReference type="EMBL" id="UYRU01082699">
    <property type="protein sequence ID" value="VDN32787.1"/>
    <property type="molecule type" value="Genomic_DNA"/>
</dbReference>